<evidence type="ECO:0000256" key="3">
    <source>
        <dbReference type="SAM" id="MobiDB-lite"/>
    </source>
</evidence>
<dbReference type="SMART" id="SM00421">
    <property type="entry name" value="HTH_LUXR"/>
    <property type="match status" value="1"/>
</dbReference>
<dbReference type="CDD" id="cd06170">
    <property type="entry name" value="LuxR_C_like"/>
    <property type="match status" value="1"/>
</dbReference>
<protein>
    <submittedName>
        <fullName evidence="5">AAA family ATPase</fullName>
    </submittedName>
</protein>
<dbReference type="PANTHER" id="PTHR16305">
    <property type="entry name" value="TESTICULAR SOLUBLE ADENYLYL CYCLASE"/>
    <property type="match status" value="1"/>
</dbReference>
<evidence type="ECO:0000313" key="5">
    <source>
        <dbReference type="EMBL" id="MFC6087047.1"/>
    </source>
</evidence>
<keyword evidence="2" id="KW-0067">ATP-binding</keyword>
<dbReference type="PROSITE" id="PS00622">
    <property type="entry name" value="HTH_LUXR_1"/>
    <property type="match status" value="1"/>
</dbReference>
<dbReference type="SUPFAM" id="SSF48452">
    <property type="entry name" value="TPR-like"/>
    <property type="match status" value="1"/>
</dbReference>
<dbReference type="Gene3D" id="1.10.10.10">
    <property type="entry name" value="Winged helix-like DNA-binding domain superfamily/Winged helix DNA-binding domain"/>
    <property type="match status" value="1"/>
</dbReference>
<feature type="domain" description="HTH luxR-type" evidence="4">
    <location>
        <begin position="901"/>
        <end position="966"/>
    </location>
</feature>
<feature type="region of interest" description="Disordered" evidence="3">
    <location>
        <begin position="751"/>
        <end position="776"/>
    </location>
</feature>
<dbReference type="InterPro" id="IPR041664">
    <property type="entry name" value="AAA_16"/>
</dbReference>
<dbReference type="RefSeq" id="WP_380762901.1">
    <property type="nucleotide sequence ID" value="NZ_JBHSRF010000112.1"/>
</dbReference>
<accession>A0ABW1NWE9</accession>
<evidence type="ECO:0000259" key="4">
    <source>
        <dbReference type="PROSITE" id="PS50043"/>
    </source>
</evidence>
<dbReference type="InterPro" id="IPR036388">
    <property type="entry name" value="WH-like_DNA-bd_sf"/>
</dbReference>
<dbReference type="Gene3D" id="1.25.40.10">
    <property type="entry name" value="Tetratricopeptide repeat domain"/>
    <property type="match status" value="2"/>
</dbReference>
<feature type="compositionally biased region" description="Basic and acidic residues" evidence="3">
    <location>
        <begin position="755"/>
        <end position="764"/>
    </location>
</feature>
<dbReference type="Pfam" id="PF13191">
    <property type="entry name" value="AAA_16"/>
    <property type="match status" value="1"/>
</dbReference>
<dbReference type="InterPro" id="IPR000792">
    <property type="entry name" value="Tscrpt_reg_LuxR_C"/>
</dbReference>
<organism evidence="5 6">
    <name type="scientific">Sphaerisporangium aureirubrum</name>
    <dbReference type="NCBI Taxonomy" id="1544736"/>
    <lineage>
        <taxon>Bacteria</taxon>
        <taxon>Bacillati</taxon>
        <taxon>Actinomycetota</taxon>
        <taxon>Actinomycetes</taxon>
        <taxon>Streptosporangiales</taxon>
        <taxon>Streptosporangiaceae</taxon>
        <taxon>Sphaerisporangium</taxon>
    </lineage>
</organism>
<gene>
    <name evidence="5" type="ORF">ACFP1K_38190</name>
</gene>
<dbReference type="SUPFAM" id="SSF46894">
    <property type="entry name" value="C-terminal effector domain of the bipartite response regulators"/>
    <property type="match status" value="1"/>
</dbReference>
<dbReference type="InterPro" id="IPR011990">
    <property type="entry name" value="TPR-like_helical_dom_sf"/>
</dbReference>
<name>A0ABW1NWE9_9ACTN</name>
<evidence type="ECO:0000256" key="2">
    <source>
        <dbReference type="ARBA" id="ARBA00022840"/>
    </source>
</evidence>
<dbReference type="SUPFAM" id="SSF52540">
    <property type="entry name" value="P-loop containing nucleoside triphosphate hydrolases"/>
    <property type="match status" value="1"/>
</dbReference>
<dbReference type="PANTHER" id="PTHR16305:SF35">
    <property type="entry name" value="TRANSCRIPTIONAL ACTIVATOR DOMAIN"/>
    <property type="match status" value="1"/>
</dbReference>
<dbReference type="InterPro" id="IPR027417">
    <property type="entry name" value="P-loop_NTPase"/>
</dbReference>
<reference evidence="6" key="1">
    <citation type="journal article" date="2019" name="Int. J. Syst. Evol. Microbiol.">
        <title>The Global Catalogue of Microorganisms (GCM) 10K type strain sequencing project: providing services to taxonomists for standard genome sequencing and annotation.</title>
        <authorList>
            <consortium name="The Broad Institute Genomics Platform"/>
            <consortium name="The Broad Institute Genome Sequencing Center for Infectious Disease"/>
            <person name="Wu L."/>
            <person name="Ma J."/>
        </authorList>
    </citation>
    <scope>NUCLEOTIDE SEQUENCE [LARGE SCALE GENOMIC DNA]</scope>
    <source>
        <strain evidence="6">JCM 30346</strain>
    </source>
</reference>
<sequence>MTWRQAGGALIGRAEEFERLVAVLTGAAEGEPGAAVVGGDAGIGKTRLVTELVERARASGFAVLTGQCAELGDTLPYLPLADALRGAARDAGIAPLIEARPLLNGLVRGTWSDGDGEAGSGLTQQRLFGSALAFLAELAETRPVLFVLEDLHWADRSTRDLLVFLSRMLQRERVCLVGTYRTDDLHRRHPLRPLLAELQRLPSVTVVGLGPLDDGEMADYLVTLGGADAKLIGKIVERAEGNPFYAEELLDADGLPYGLANLLLARVERLADPAQRVLRAAAVAGRRIDHDLLQRVSGLDDAELEEAMREIVSHGLLLPDGDYGYMFRHALLREAVYTDLLPGERTRLHGEFTRLLDDSPAELAYHYLAGHDLPGALAASVQAGRRADALGAPVEAHRHYDQALALWPRVRDAEQVAGIGRMRLSLLSAAAVDESGDAQRAVSQMRELLATEGPTAEAWERLAYYLIDAGSAPAAIEAAHTAVTLAGTTPAKGPDAAFDACVLARCLATYARALLWSPRHDDVKDLARQALAAARAAEVRDAESSALISLAMVYEIEGDPACAQDLLAEASAIRSGNLPIDLRALFHHARIQYERGDLVAAAETADRGVAYARETGLSWSHYGTDLRFLRLLIHYVAGEWKEAGALAAGFAVRVGRLPEARLSGFALFVEVARGDAVVEERLAWLEPFWHDELVTYIVRGLAAEHALWNGDPLTALDHVNAILDVVEPFDPVLIRICATGLWALADLSDPTSGRPRPDLDDAARTHPQASRTRADDLLNKARDAATVGPGSGKRGELGLEGQAWLARAEAEWHRVNGTATPDTWRPVLRAFQFGFTYEVARSRWRLTEALLASGARDEALTEWRTAMTESESLGAAPLHRALEDLGRRARFTTTTPAPAPPKDPLTTLTAREQEVLSLVAEGLSNREIAERLFIANKTVSVHVSNILAKLGVSSRTQAAAHAHHHRR</sequence>
<keyword evidence="6" id="KW-1185">Reference proteome</keyword>
<proteinExistence type="predicted"/>
<dbReference type="PROSITE" id="PS50043">
    <property type="entry name" value="HTH_LUXR_2"/>
    <property type="match status" value="1"/>
</dbReference>
<dbReference type="Pfam" id="PF00196">
    <property type="entry name" value="GerE"/>
    <property type="match status" value="1"/>
</dbReference>
<evidence type="ECO:0000256" key="1">
    <source>
        <dbReference type="ARBA" id="ARBA00022741"/>
    </source>
</evidence>
<evidence type="ECO:0000313" key="6">
    <source>
        <dbReference type="Proteomes" id="UP001596137"/>
    </source>
</evidence>
<dbReference type="EMBL" id="JBHSRF010000112">
    <property type="protein sequence ID" value="MFC6087047.1"/>
    <property type="molecule type" value="Genomic_DNA"/>
</dbReference>
<dbReference type="PRINTS" id="PR00038">
    <property type="entry name" value="HTHLUXR"/>
</dbReference>
<dbReference type="Proteomes" id="UP001596137">
    <property type="component" value="Unassembled WGS sequence"/>
</dbReference>
<comment type="caution">
    <text evidence="5">The sequence shown here is derived from an EMBL/GenBank/DDBJ whole genome shotgun (WGS) entry which is preliminary data.</text>
</comment>
<dbReference type="InterPro" id="IPR016032">
    <property type="entry name" value="Sig_transdc_resp-reg_C-effctor"/>
</dbReference>
<dbReference type="Gene3D" id="3.40.50.300">
    <property type="entry name" value="P-loop containing nucleotide triphosphate hydrolases"/>
    <property type="match status" value="1"/>
</dbReference>
<keyword evidence="1" id="KW-0547">Nucleotide-binding</keyword>